<dbReference type="PANTHER" id="PTHR38357">
    <property type="entry name" value="EXPRESSED PROTEIN"/>
    <property type="match status" value="1"/>
</dbReference>
<name>A0A2G2V204_CAPBA</name>
<comment type="caution">
    <text evidence="1">The sequence shown here is derived from an EMBL/GenBank/DDBJ whole genome shotgun (WGS) entry which is preliminary data.</text>
</comment>
<dbReference type="InterPro" id="IPR024530">
    <property type="entry name" value="QSregVF_b"/>
</dbReference>
<evidence type="ECO:0000313" key="1">
    <source>
        <dbReference type="EMBL" id="PHT27012.1"/>
    </source>
</evidence>
<sequence length="203" mass="23120">MNTLGLLLNLDDNTPDTVVEIFNRFTSTKRIYSVQQGLYKFGIFSTYFPGNEVPSWFSHKSERRLLTLNVDSLPNVKITGLLICIIYARSSPRIFRFFGDSKYGGLGRDRSSISSSRSFGSRQIPARDRVIDFGKYKGKMLGTLPSKYLKWVTKNLRARDFEEWANLADQVLSDPVYKDRIEWEFAQALLNGDVPVGTQNAVS</sequence>
<organism evidence="1 2">
    <name type="scientific">Capsicum baccatum</name>
    <name type="common">Peruvian pepper</name>
    <dbReference type="NCBI Taxonomy" id="33114"/>
    <lineage>
        <taxon>Eukaryota</taxon>
        <taxon>Viridiplantae</taxon>
        <taxon>Streptophyta</taxon>
        <taxon>Embryophyta</taxon>
        <taxon>Tracheophyta</taxon>
        <taxon>Spermatophyta</taxon>
        <taxon>Magnoliopsida</taxon>
        <taxon>eudicotyledons</taxon>
        <taxon>Gunneridae</taxon>
        <taxon>Pentapetalae</taxon>
        <taxon>asterids</taxon>
        <taxon>lamiids</taxon>
        <taxon>Solanales</taxon>
        <taxon>Solanaceae</taxon>
        <taxon>Solanoideae</taxon>
        <taxon>Capsiceae</taxon>
        <taxon>Capsicum</taxon>
    </lineage>
</organism>
<dbReference type="EMBL" id="MLFT02000566">
    <property type="protein sequence ID" value="PHT27012.1"/>
    <property type="molecule type" value="Genomic_DNA"/>
</dbReference>
<protein>
    <submittedName>
        <fullName evidence="1">Uncharacterized protein</fullName>
    </submittedName>
</protein>
<dbReference type="Proteomes" id="UP000224567">
    <property type="component" value="Unassembled WGS sequence"/>
</dbReference>
<keyword evidence="2" id="KW-1185">Reference proteome</keyword>
<dbReference type="GO" id="GO:0009536">
    <property type="term" value="C:plastid"/>
    <property type="evidence" value="ECO:0007669"/>
    <property type="project" value="TreeGrafter"/>
</dbReference>
<dbReference type="PANTHER" id="PTHR38357:SF1">
    <property type="entry name" value="EXPRESSED PROTEIN"/>
    <property type="match status" value="1"/>
</dbReference>
<dbReference type="Pfam" id="PF12843">
    <property type="entry name" value="QSregVF_b"/>
    <property type="match status" value="1"/>
</dbReference>
<gene>
    <name evidence="1" type="ORF">CQW23_33383</name>
</gene>
<reference evidence="1 2" key="1">
    <citation type="journal article" date="2017" name="Genome Biol.">
        <title>New reference genome sequences of hot pepper reveal the massive evolution of plant disease-resistance genes by retroduplication.</title>
        <authorList>
            <person name="Kim S."/>
            <person name="Park J."/>
            <person name="Yeom S.I."/>
            <person name="Kim Y.M."/>
            <person name="Seo E."/>
            <person name="Kim K.T."/>
            <person name="Kim M.S."/>
            <person name="Lee J.M."/>
            <person name="Cheong K."/>
            <person name="Shin H.S."/>
            <person name="Kim S.B."/>
            <person name="Han K."/>
            <person name="Lee J."/>
            <person name="Park M."/>
            <person name="Lee H.A."/>
            <person name="Lee H.Y."/>
            <person name="Lee Y."/>
            <person name="Oh S."/>
            <person name="Lee J.H."/>
            <person name="Choi E."/>
            <person name="Choi E."/>
            <person name="Lee S.E."/>
            <person name="Jeon J."/>
            <person name="Kim H."/>
            <person name="Choi G."/>
            <person name="Song H."/>
            <person name="Lee J."/>
            <person name="Lee S.C."/>
            <person name="Kwon J.K."/>
            <person name="Lee H.Y."/>
            <person name="Koo N."/>
            <person name="Hong Y."/>
            <person name="Kim R.W."/>
            <person name="Kang W.H."/>
            <person name="Huh J.H."/>
            <person name="Kang B.C."/>
            <person name="Yang T.J."/>
            <person name="Lee Y.H."/>
            <person name="Bennetzen J.L."/>
            <person name="Choi D."/>
        </authorList>
    </citation>
    <scope>NUCLEOTIDE SEQUENCE [LARGE SCALE GENOMIC DNA]</scope>
    <source>
        <strain evidence="2">cv. PBC81</strain>
    </source>
</reference>
<dbReference type="STRING" id="33114.A0A2G2V204"/>
<dbReference type="OrthoDB" id="1897217at2759"/>
<reference evidence="2" key="2">
    <citation type="journal article" date="2017" name="J. Anim. Genet.">
        <title>Multiple reference genome sequences of hot pepper reveal the massive evolution of plant disease resistance genes by retroduplication.</title>
        <authorList>
            <person name="Kim S."/>
            <person name="Park J."/>
            <person name="Yeom S.-I."/>
            <person name="Kim Y.-M."/>
            <person name="Seo E."/>
            <person name="Kim K.-T."/>
            <person name="Kim M.-S."/>
            <person name="Lee J.M."/>
            <person name="Cheong K."/>
            <person name="Shin H.-S."/>
            <person name="Kim S.-B."/>
            <person name="Han K."/>
            <person name="Lee J."/>
            <person name="Park M."/>
            <person name="Lee H.-A."/>
            <person name="Lee H.-Y."/>
            <person name="Lee Y."/>
            <person name="Oh S."/>
            <person name="Lee J.H."/>
            <person name="Choi E."/>
            <person name="Choi E."/>
            <person name="Lee S.E."/>
            <person name="Jeon J."/>
            <person name="Kim H."/>
            <person name="Choi G."/>
            <person name="Song H."/>
            <person name="Lee J."/>
            <person name="Lee S.-C."/>
            <person name="Kwon J.-K."/>
            <person name="Lee H.-Y."/>
            <person name="Koo N."/>
            <person name="Hong Y."/>
            <person name="Kim R.W."/>
            <person name="Kang W.-H."/>
            <person name="Huh J.H."/>
            <person name="Kang B.-C."/>
            <person name="Yang T.-J."/>
            <person name="Lee Y.-H."/>
            <person name="Bennetzen J.L."/>
            <person name="Choi D."/>
        </authorList>
    </citation>
    <scope>NUCLEOTIDE SEQUENCE [LARGE SCALE GENOMIC DNA]</scope>
    <source>
        <strain evidence="2">cv. PBC81</strain>
    </source>
</reference>
<evidence type="ECO:0000313" key="2">
    <source>
        <dbReference type="Proteomes" id="UP000224567"/>
    </source>
</evidence>
<accession>A0A2G2V204</accession>
<dbReference type="AlphaFoldDB" id="A0A2G2V204"/>
<proteinExistence type="predicted"/>